<feature type="domain" description="DUF1731" evidence="3">
    <location>
        <begin position="247"/>
        <end position="293"/>
    </location>
</feature>
<name>A0A6I6JYH7_9BACT</name>
<accession>A0A6I6JYH7</accession>
<dbReference type="InterPro" id="IPR001509">
    <property type="entry name" value="Epimerase_deHydtase"/>
</dbReference>
<dbReference type="Gene3D" id="3.40.50.720">
    <property type="entry name" value="NAD(P)-binding Rossmann-like Domain"/>
    <property type="match status" value="1"/>
</dbReference>
<dbReference type="RefSeq" id="WP_158869355.1">
    <property type="nucleotide sequence ID" value="NZ_CP046401.1"/>
</dbReference>
<feature type="domain" description="NAD-dependent epimerase/dehydratase" evidence="2">
    <location>
        <begin position="14"/>
        <end position="215"/>
    </location>
</feature>
<dbReference type="Proteomes" id="UP000428260">
    <property type="component" value="Chromosome"/>
</dbReference>
<dbReference type="PANTHER" id="PTHR11092:SF0">
    <property type="entry name" value="EPIMERASE FAMILY PROTEIN SDR39U1"/>
    <property type="match status" value="1"/>
</dbReference>
<dbReference type="NCBIfam" id="TIGR01777">
    <property type="entry name" value="yfcH"/>
    <property type="match status" value="1"/>
</dbReference>
<dbReference type="InterPro" id="IPR013549">
    <property type="entry name" value="DUF1731"/>
</dbReference>
<evidence type="ECO:0000256" key="1">
    <source>
        <dbReference type="ARBA" id="ARBA00009353"/>
    </source>
</evidence>
<dbReference type="EMBL" id="CP046401">
    <property type="protein sequence ID" value="QGY46218.1"/>
    <property type="molecule type" value="Genomic_DNA"/>
</dbReference>
<evidence type="ECO:0000259" key="3">
    <source>
        <dbReference type="Pfam" id="PF08338"/>
    </source>
</evidence>
<evidence type="ECO:0000313" key="5">
    <source>
        <dbReference type="Proteomes" id="UP000428260"/>
    </source>
</evidence>
<dbReference type="Pfam" id="PF08338">
    <property type="entry name" value="DUF1731"/>
    <property type="match status" value="1"/>
</dbReference>
<proteinExistence type="inferred from homology"/>
<dbReference type="AlphaFoldDB" id="A0A6I6JYH7"/>
<dbReference type="PANTHER" id="PTHR11092">
    <property type="entry name" value="SUGAR NUCLEOTIDE EPIMERASE RELATED"/>
    <property type="match status" value="1"/>
</dbReference>
<evidence type="ECO:0000313" key="4">
    <source>
        <dbReference type="EMBL" id="QGY46218.1"/>
    </source>
</evidence>
<evidence type="ECO:0000259" key="2">
    <source>
        <dbReference type="Pfam" id="PF01370"/>
    </source>
</evidence>
<dbReference type="KEGG" id="mcos:GM418_21900"/>
<dbReference type="InterPro" id="IPR010099">
    <property type="entry name" value="SDR39U1"/>
</dbReference>
<comment type="similarity">
    <text evidence="1">Belongs to the NAD(P)-dependent epimerase/dehydratase family. SDR39U1 subfamily.</text>
</comment>
<reference evidence="4 5" key="1">
    <citation type="submission" date="2019-11" db="EMBL/GenBank/DDBJ databases">
        <authorList>
            <person name="Zheng R.K."/>
            <person name="Sun C.M."/>
        </authorList>
    </citation>
    <scope>NUCLEOTIDE SEQUENCE [LARGE SCALE GENOMIC DNA]</scope>
    <source>
        <strain evidence="4 5">WC007</strain>
    </source>
</reference>
<sequence>MNTGTIKKNQKIKITGAGGYLGNLISEEFVKAGYKVSGINRNLLYGDSDLLKNELKGADAIINLAGAPILQRWTNKNKGTIYTSRITTTQKLVKAIHLLLPHQRPKKVISASAIGIYKTGEYHDENSNRFDSGFVGKVVLDWENALEELPENIQKNVFRIGLVLGKKAKTIQYLLLPFKLGLGATIGNGKQAFPFIHEKDVAKAFLWAAEKYQTTATFNLTAPKEITNKEFTKAFAKSLNRPAFLFIPGLIFRLLYGDAAKLITESPAVSSKKLLESGFHFKYPDIDSALKQITS</sequence>
<gene>
    <name evidence="4" type="ORF">GM418_21900</name>
</gene>
<keyword evidence="5" id="KW-1185">Reference proteome</keyword>
<organism evidence="4 5">
    <name type="scientific">Maribellus comscasis</name>
    <dbReference type="NCBI Taxonomy" id="2681766"/>
    <lineage>
        <taxon>Bacteria</taxon>
        <taxon>Pseudomonadati</taxon>
        <taxon>Bacteroidota</taxon>
        <taxon>Bacteroidia</taxon>
        <taxon>Marinilabiliales</taxon>
        <taxon>Prolixibacteraceae</taxon>
        <taxon>Maribellus</taxon>
    </lineage>
</organism>
<dbReference type="SUPFAM" id="SSF51735">
    <property type="entry name" value="NAD(P)-binding Rossmann-fold domains"/>
    <property type="match status" value="1"/>
</dbReference>
<protein>
    <submittedName>
        <fullName evidence="4">TIGR01777 family protein</fullName>
    </submittedName>
</protein>
<dbReference type="Pfam" id="PF01370">
    <property type="entry name" value="Epimerase"/>
    <property type="match status" value="1"/>
</dbReference>
<dbReference type="InterPro" id="IPR036291">
    <property type="entry name" value="NAD(P)-bd_dom_sf"/>
</dbReference>